<comment type="caution">
    <text evidence="1">The sequence shown here is derived from an EMBL/GenBank/DDBJ whole genome shotgun (WGS) entry which is preliminary data.</text>
</comment>
<evidence type="ECO:0000313" key="2">
    <source>
        <dbReference type="Proteomes" id="UP000176914"/>
    </source>
</evidence>
<accession>A0A1F6E8N5</accession>
<protein>
    <submittedName>
        <fullName evidence="1">Uncharacterized protein</fullName>
    </submittedName>
</protein>
<reference evidence="1 2" key="1">
    <citation type="journal article" date="2016" name="Nat. Commun.">
        <title>Thousands of microbial genomes shed light on interconnected biogeochemical processes in an aquifer system.</title>
        <authorList>
            <person name="Anantharaman K."/>
            <person name="Brown C.T."/>
            <person name="Hug L.A."/>
            <person name="Sharon I."/>
            <person name="Castelle C.J."/>
            <person name="Probst A.J."/>
            <person name="Thomas B.C."/>
            <person name="Singh A."/>
            <person name="Wilkins M.J."/>
            <person name="Karaoz U."/>
            <person name="Brodie E.L."/>
            <person name="Williams K.H."/>
            <person name="Hubbard S.S."/>
            <person name="Banfield J.F."/>
        </authorList>
    </citation>
    <scope>NUCLEOTIDE SEQUENCE [LARGE SCALE GENOMIC DNA]</scope>
</reference>
<sequence length="81" mass="8610">MAARRPPFFFFILVAAKLFGAFVKADALEGFGFDPIRKRPLLTGAGFAAVDIHLTFTSNVLSLGVHMASASPPQGGKLFKG</sequence>
<dbReference type="EMBL" id="MFLL01000007">
    <property type="protein sequence ID" value="OGG69937.1"/>
    <property type="molecule type" value="Genomic_DNA"/>
</dbReference>
<name>A0A1F6E8N5_9BACT</name>
<proteinExistence type="predicted"/>
<gene>
    <name evidence="1" type="ORF">A3C20_01045</name>
</gene>
<organism evidence="1 2">
    <name type="scientific">Candidatus Kaiserbacteria bacterium RIFCSPHIGHO2_02_FULL_55_25</name>
    <dbReference type="NCBI Taxonomy" id="1798498"/>
    <lineage>
        <taxon>Bacteria</taxon>
        <taxon>Candidatus Kaiseribacteriota</taxon>
    </lineage>
</organism>
<dbReference type="AlphaFoldDB" id="A0A1F6E8N5"/>
<evidence type="ECO:0000313" key="1">
    <source>
        <dbReference type="EMBL" id="OGG69937.1"/>
    </source>
</evidence>
<dbReference type="Proteomes" id="UP000176914">
    <property type="component" value="Unassembled WGS sequence"/>
</dbReference>